<accession>A0ABT0W8Y2</accession>
<dbReference type="EMBL" id="JAMQCR010000001">
    <property type="protein sequence ID" value="MCM2532043.1"/>
    <property type="molecule type" value="Genomic_DNA"/>
</dbReference>
<dbReference type="Proteomes" id="UP001523262">
    <property type="component" value="Unassembled WGS sequence"/>
</dbReference>
<sequence length="158" mass="18377">MLNFNEKLAIIESFPELERKNVSLGRINFQFPESISDKKNIVYHLHPNGNGFVYIGDLPTYIKDDKGMVNIRDFSADELHDVIKESIRALSPFEKALSEEGFIGVLPEERWVNEENDLLLLKNENDAWNIYFGLNLDESFNSHEEAIEFLKEEGFHRD</sequence>
<proteinExistence type="predicted"/>
<evidence type="ECO:0000313" key="1">
    <source>
        <dbReference type="EMBL" id="MCM2532043.1"/>
    </source>
</evidence>
<keyword evidence="2" id="KW-1185">Reference proteome</keyword>
<name>A0ABT0W8Y2_9BACI</name>
<protein>
    <recommendedName>
        <fullName evidence="3">SMI1/KNR4 family protein</fullName>
    </recommendedName>
</protein>
<evidence type="ECO:0000313" key="2">
    <source>
        <dbReference type="Proteomes" id="UP001523262"/>
    </source>
</evidence>
<evidence type="ECO:0008006" key="3">
    <source>
        <dbReference type="Google" id="ProtNLM"/>
    </source>
</evidence>
<organism evidence="1 2">
    <name type="scientific">Neobacillus pocheonensis</name>
    <dbReference type="NCBI Taxonomy" id="363869"/>
    <lineage>
        <taxon>Bacteria</taxon>
        <taxon>Bacillati</taxon>
        <taxon>Bacillota</taxon>
        <taxon>Bacilli</taxon>
        <taxon>Bacillales</taxon>
        <taxon>Bacillaceae</taxon>
        <taxon>Neobacillus</taxon>
    </lineage>
</organism>
<gene>
    <name evidence="1" type="ORF">NDK43_06115</name>
</gene>
<reference evidence="1 2" key="1">
    <citation type="submission" date="2022-06" db="EMBL/GenBank/DDBJ databases">
        <authorList>
            <person name="Jeon C.O."/>
        </authorList>
    </citation>
    <scope>NUCLEOTIDE SEQUENCE [LARGE SCALE GENOMIC DNA]</scope>
    <source>
        <strain evidence="1 2">KCTC 13943</strain>
    </source>
</reference>
<comment type="caution">
    <text evidence="1">The sequence shown here is derived from an EMBL/GenBank/DDBJ whole genome shotgun (WGS) entry which is preliminary data.</text>
</comment>